<dbReference type="AlphaFoldDB" id="C2EWF1"/>
<comment type="caution">
    <text evidence="1">The sequence shown here is derived from an EMBL/GenBank/DDBJ whole genome shotgun (WGS) entry which is preliminary data.</text>
</comment>
<dbReference type="EMBL" id="ACGV01000193">
    <property type="protein sequence ID" value="EEJ39787.1"/>
    <property type="molecule type" value="Genomic_DNA"/>
</dbReference>
<dbReference type="eggNOG" id="ENOG50302M4">
    <property type="taxonomic scope" value="Bacteria"/>
</dbReference>
<accession>C2EWF1</accession>
<name>C2EWF1_9LACO</name>
<dbReference type="RefSeq" id="WP_003717407.1">
    <property type="nucleotide sequence ID" value="NZ_AZGL01000003.1"/>
</dbReference>
<evidence type="ECO:0000313" key="2">
    <source>
        <dbReference type="Proteomes" id="UP000004483"/>
    </source>
</evidence>
<dbReference type="STRING" id="1423814.HMPREF0549_1787"/>
<reference evidence="1 2" key="1">
    <citation type="submission" date="2009-01" db="EMBL/GenBank/DDBJ databases">
        <authorList>
            <person name="Qin X."/>
            <person name="Bachman B."/>
            <person name="Battles P."/>
            <person name="Bell A."/>
            <person name="Bess C."/>
            <person name="Bickham C."/>
            <person name="Chaboub L."/>
            <person name="Chen D."/>
            <person name="Coyle M."/>
            <person name="Deiros D.R."/>
            <person name="Dinh H."/>
            <person name="Forbes L."/>
            <person name="Fowler G."/>
            <person name="Francisco L."/>
            <person name="Fu Q."/>
            <person name="Gubbala S."/>
            <person name="Hale W."/>
            <person name="Han Y."/>
            <person name="Hemphill L."/>
            <person name="Highlander S.K."/>
            <person name="Hirani K."/>
            <person name="Hogues M."/>
            <person name="Jackson L."/>
            <person name="Jakkamsetti A."/>
            <person name="Javaid M."/>
            <person name="Jiang H."/>
            <person name="Korchina V."/>
            <person name="Kovar C."/>
            <person name="Lara F."/>
            <person name="Lee S."/>
            <person name="Mata R."/>
            <person name="Mathew T."/>
            <person name="Moen C."/>
            <person name="Morales K."/>
            <person name="Munidasa M."/>
            <person name="Nazareth L."/>
            <person name="Ngo R."/>
            <person name="Nguyen L."/>
            <person name="Okwuonu G."/>
            <person name="Ongeri F."/>
            <person name="Patil S."/>
            <person name="Petrosino J."/>
            <person name="Pham C."/>
            <person name="Pham P."/>
            <person name="Pu L.-L."/>
            <person name="Puazo M."/>
            <person name="Raj R."/>
            <person name="Reid J."/>
            <person name="Rouhana J."/>
            <person name="Saada N."/>
            <person name="Shang Y."/>
            <person name="Simmons D."/>
            <person name="Thornton R."/>
            <person name="Warren J."/>
            <person name="Weissenberger G."/>
            <person name="Zhang J."/>
            <person name="Zhang L."/>
            <person name="Zhou C."/>
            <person name="Zhu D."/>
            <person name="Muzny D."/>
            <person name="Worley K."/>
            <person name="Gibbs R."/>
        </authorList>
    </citation>
    <scope>NUCLEOTIDE SEQUENCE [LARGE SCALE GENOMIC DNA]</scope>
    <source>
        <strain evidence="1 2">ATCC 49540</strain>
    </source>
</reference>
<evidence type="ECO:0000313" key="1">
    <source>
        <dbReference type="EMBL" id="EEJ39787.1"/>
    </source>
</evidence>
<organism evidence="1 2">
    <name type="scientific">Limosilactobacillus vaginalis DSM 5837 = ATCC 49540</name>
    <dbReference type="NCBI Taxonomy" id="1423814"/>
    <lineage>
        <taxon>Bacteria</taxon>
        <taxon>Bacillati</taxon>
        <taxon>Bacillota</taxon>
        <taxon>Bacilli</taxon>
        <taxon>Lactobacillales</taxon>
        <taxon>Lactobacillaceae</taxon>
        <taxon>Limosilactobacillus</taxon>
    </lineage>
</organism>
<protein>
    <submittedName>
        <fullName evidence="1">Uncharacterized protein</fullName>
    </submittedName>
</protein>
<sequence>MVSRIRPLILITKVTKHGKLDDTVEKSYKKVISHLTEVNGAQVQNNLFGKQYDMTWLARIRGNQVADSVAFPQESVKNEELPELDVIQIRKHANRTDIYFASDREVNADELD</sequence>
<proteinExistence type="predicted"/>
<dbReference type="Proteomes" id="UP000004483">
    <property type="component" value="Unassembled WGS sequence"/>
</dbReference>
<gene>
    <name evidence="1" type="ORF">HMPREF0549_1787</name>
</gene>
<dbReference type="HOGENOM" id="CLU_2142750_0_0_9"/>